<feature type="compositionally biased region" description="Polar residues" evidence="1">
    <location>
        <begin position="436"/>
        <end position="449"/>
    </location>
</feature>
<feature type="compositionally biased region" description="Basic and acidic residues" evidence="1">
    <location>
        <begin position="709"/>
        <end position="727"/>
    </location>
</feature>
<feature type="compositionally biased region" description="Basic and acidic residues" evidence="1">
    <location>
        <begin position="757"/>
        <end position="779"/>
    </location>
</feature>
<feature type="compositionally biased region" description="Basic residues" evidence="1">
    <location>
        <begin position="490"/>
        <end position="501"/>
    </location>
</feature>
<feature type="compositionally biased region" description="Polar residues" evidence="1">
    <location>
        <begin position="365"/>
        <end position="379"/>
    </location>
</feature>
<feature type="compositionally biased region" description="Basic and acidic residues" evidence="1">
    <location>
        <begin position="11"/>
        <end position="20"/>
    </location>
</feature>
<feature type="compositionally biased region" description="Basic and acidic residues" evidence="1">
    <location>
        <begin position="129"/>
        <end position="143"/>
    </location>
</feature>
<feature type="compositionally biased region" description="Basic and acidic residues" evidence="1">
    <location>
        <begin position="1124"/>
        <end position="1152"/>
    </location>
</feature>
<feature type="compositionally biased region" description="Basic and acidic residues" evidence="1">
    <location>
        <begin position="1292"/>
        <end position="1342"/>
    </location>
</feature>
<gene>
    <name evidence="2" type="ORF">L596_012718</name>
</gene>
<protein>
    <submittedName>
        <fullName evidence="2">Uncharacterized protein</fullName>
    </submittedName>
</protein>
<keyword evidence="3" id="KW-1185">Reference proteome</keyword>
<sequence>MAPPPVGGQSDNKDSSEIRRPSRLPRRFSPGPTKKRASVQSSRSTRSVPPPPPSQAALLRDDLASRFSDAPLLLSNLPEADFELPEGVNRSLPPPERRRFGQPPTKMPPKRGKSKPPVERPTRAKSRARKEPKVAETKFEPKPRGAKKSGFSTPKLPAQTVQDEEEVVYSPAAKRQRTMPAKYRENEASPAQRKGQNEASPATRKTPAISSRSTSRAPGRPPKSRMSNPEVVPKKEIVGNDSHADQILPEPSSRKRGRRSFEAPNSQVVLESAVNPAKRPTIGLSRVRREANSNGLDGHSTKRASQTASGALNHPKRDSELFKTPKLPAPRGRKSEAGKTPETPKDVPRRIITRSNSRAPPIPQATASIPTTRSHSLASKSRLKPEPVKAPESDSDDEMPVLEPQVTLTMSPRTSRRMSRNAEPPMLAADRDESSVIDSTPSSSQVVNNETKETASRKRVQVEKPEVATRRSKAEEEAPDQPRERDKSRARTSRGTRHSRPYPKPSSPKTAAPEIKRVDNGIQKDSKPSPKINKPIPKRSKSCHQKATPLVESRPRTRRSKLLEKNSESREPKIEVKTEKRPKRISEKPVKDSKPKEPEIDLRTEESPNGVDARPAQKKIKIEETKIEAVSKEEKTPRTTSAKRKPGKSRFEPRAERPVTRRSKLTLKSSESLENDKVFNIKPEQLNGSQKAKAVELTREVVSSPEAFMGEKPEKQETESIEMKTEVDSPTITNKAPKDEADNFNVSTDILSSSDNSTERSCNRVFEDLGQPEKLENPSEHLSTQDFLSSHLGTPQVEYEKPAEEPNKVLEGNVLSPELEIPKKDEEEPKQVGLPEIKASTEEEEPENLEDSAAQISEASANTVEPPKAQEKVAAKNLEPRNFDPDAIDPVVSNFDSNPEALPEPFALEQNSDLTPRRSSRLRNSQNSATSGPNPVLKNPETQNLHADPGISKTEHETLDGNPFQPAPATPTPKKGQKPASQVSSVEADGPIEDESAFIEGIASDPLPFELETSPKSAKITSRAKTPARKAATKVPPVKEVRKSIPGPSKLMSPKKELLTPKREASVATARTPGRKAATNISPKKATPRKTPLKASKEAQESEKPQEPKEEVPVAPVSESPQEPPKESAAEAKPAEKKTETEQEPSKVETPKIRKKPGPKPKPKNLPVTSQATEAPAKAAETLKTQEETPAVSNSGRPQRHRKIPSKLEDSILLDNAVLNSAAPDLQRMGRGRSVRRSFSIAPDVEARKSKRFSISEVDLASSSSTPVGRKAGKAKLEPALLLEAPPPASEPVKEETKPETEVKGPEEPKPAMEKPEANVDAPAKEAPKNEPSKEEAKDALTKPHKHWKLLNPMNFSQKPQKLSQP</sequence>
<dbReference type="EMBL" id="AZBU02000003">
    <property type="protein sequence ID" value="TKR88484.1"/>
    <property type="molecule type" value="Genomic_DNA"/>
</dbReference>
<feature type="region of interest" description="Disordered" evidence="1">
    <location>
        <begin position="1"/>
        <end position="62"/>
    </location>
</feature>
<feature type="compositionally biased region" description="Basic and acidic residues" evidence="1">
    <location>
        <begin position="450"/>
        <end position="489"/>
    </location>
</feature>
<reference evidence="2 3" key="2">
    <citation type="journal article" date="2019" name="G3 (Bethesda)">
        <title>Hybrid Assembly of the Genome of the Entomopathogenic Nematode Steinernema carpocapsae Identifies the X-Chromosome.</title>
        <authorList>
            <person name="Serra L."/>
            <person name="Macchietto M."/>
            <person name="Macias-Munoz A."/>
            <person name="McGill C.J."/>
            <person name="Rodriguez I.M."/>
            <person name="Rodriguez B."/>
            <person name="Murad R."/>
            <person name="Mortazavi A."/>
        </authorList>
    </citation>
    <scope>NUCLEOTIDE SEQUENCE [LARGE SCALE GENOMIC DNA]</scope>
    <source>
        <strain evidence="2 3">ALL</strain>
    </source>
</reference>
<feature type="compositionally biased region" description="Basic and acidic residues" evidence="1">
    <location>
        <begin position="649"/>
        <end position="659"/>
    </location>
</feature>
<reference evidence="2 3" key="1">
    <citation type="journal article" date="2015" name="Genome Biol.">
        <title>Comparative genomics of Steinernema reveals deeply conserved gene regulatory networks.</title>
        <authorList>
            <person name="Dillman A.R."/>
            <person name="Macchietto M."/>
            <person name="Porter C.F."/>
            <person name="Rogers A."/>
            <person name="Williams B."/>
            <person name="Antoshechkin I."/>
            <person name="Lee M.M."/>
            <person name="Goodwin Z."/>
            <person name="Lu X."/>
            <person name="Lewis E.E."/>
            <person name="Goodrich-Blair H."/>
            <person name="Stock S.P."/>
            <person name="Adams B.J."/>
            <person name="Sternberg P.W."/>
            <person name="Mortazavi A."/>
        </authorList>
    </citation>
    <scope>NUCLEOTIDE SEQUENCE [LARGE SCALE GENOMIC DNA]</scope>
    <source>
        <strain evidence="2 3">ALL</strain>
    </source>
</reference>
<feature type="compositionally biased region" description="Basic and acidic residues" evidence="1">
    <location>
        <begin position="798"/>
        <end position="808"/>
    </location>
</feature>
<feature type="compositionally biased region" description="Basic and acidic residues" evidence="1">
    <location>
        <begin position="1054"/>
        <end position="1065"/>
    </location>
</feature>
<feature type="compositionally biased region" description="Polar residues" evidence="1">
    <location>
        <begin position="1354"/>
        <end position="1366"/>
    </location>
</feature>
<feature type="compositionally biased region" description="Basic and acidic residues" evidence="1">
    <location>
        <begin position="868"/>
        <end position="884"/>
    </location>
</feature>
<feature type="compositionally biased region" description="Basic and acidic residues" evidence="1">
    <location>
        <begin position="514"/>
        <end position="528"/>
    </location>
</feature>
<feature type="compositionally biased region" description="Basic and acidic residues" evidence="1">
    <location>
        <begin position="561"/>
        <end position="606"/>
    </location>
</feature>
<feature type="compositionally biased region" description="Polar residues" evidence="1">
    <location>
        <begin position="854"/>
        <end position="863"/>
    </location>
</feature>
<feature type="compositionally biased region" description="Polar residues" evidence="1">
    <location>
        <begin position="744"/>
        <end position="756"/>
    </location>
</feature>
<feature type="compositionally biased region" description="Polar residues" evidence="1">
    <location>
        <begin position="780"/>
        <end position="793"/>
    </location>
</feature>
<evidence type="ECO:0000256" key="1">
    <source>
        <dbReference type="SAM" id="MobiDB-lite"/>
    </source>
</evidence>
<feature type="compositionally biased region" description="Low complexity" evidence="1">
    <location>
        <begin position="27"/>
        <end position="47"/>
    </location>
</feature>
<organism evidence="2 3">
    <name type="scientific">Steinernema carpocapsae</name>
    <name type="common">Entomopathogenic nematode</name>
    <dbReference type="NCBI Taxonomy" id="34508"/>
    <lineage>
        <taxon>Eukaryota</taxon>
        <taxon>Metazoa</taxon>
        <taxon>Ecdysozoa</taxon>
        <taxon>Nematoda</taxon>
        <taxon>Chromadorea</taxon>
        <taxon>Rhabditida</taxon>
        <taxon>Tylenchina</taxon>
        <taxon>Panagrolaimomorpha</taxon>
        <taxon>Strongyloidoidea</taxon>
        <taxon>Steinernematidae</taxon>
        <taxon>Steinernema</taxon>
    </lineage>
</organism>
<evidence type="ECO:0000313" key="3">
    <source>
        <dbReference type="Proteomes" id="UP000298663"/>
    </source>
</evidence>
<accession>A0A4U5NYU9</accession>
<feature type="compositionally biased region" description="Basic and acidic residues" evidence="1">
    <location>
        <begin position="620"/>
        <end position="637"/>
    </location>
</feature>
<feature type="compositionally biased region" description="Basic and acidic residues" evidence="1">
    <location>
        <begin position="333"/>
        <end position="349"/>
    </location>
</feature>
<feature type="compositionally biased region" description="Basic and acidic residues" evidence="1">
    <location>
        <begin position="232"/>
        <end position="244"/>
    </location>
</feature>
<evidence type="ECO:0000313" key="2">
    <source>
        <dbReference type="EMBL" id="TKR88484.1"/>
    </source>
</evidence>
<name>A0A4U5NYU9_STECR</name>
<dbReference type="Proteomes" id="UP000298663">
    <property type="component" value="Unassembled WGS sequence"/>
</dbReference>
<feature type="compositionally biased region" description="Basic and acidic residues" evidence="1">
    <location>
        <begin position="383"/>
        <end position="392"/>
    </location>
</feature>
<feature type="region of interest" description="Disordered" evidence="1">
    <location>
        <begin position="77"/>
        <end position="1366"/>
    </location>
</feature>
<proteinExistence type="predicted"/>
<feature type="compositionally biased region" description="Basic and acidic residues" evidence="1">
    <location>
        <begin position="1095"/>
        <end position="1112"/>
    </location>
</feature>
<feature type="compositionally biased region" description="Basic residues" evidence="1">
    <location>
        <begin position="1153"/>
        <end position="1163"/>
    </location>
</feature>
<comment type="caution">
    <text evidence="2">The sequence shown here is derived from an EMBL/GenBank/DDBJ whole genome shotgun (WGS) entry which is preliminary data.</text>
</comment>
<feature type="compositionally biased region" description="Basic and acidic residues" evidence="1">
    <location>
        <begin position="820"/>
        <end position="830"/>
    </location>
</feature>